<gene>
    <name evidence="1" type="ORF">EI555_005681</name>
</gene>
<comment type="caution">
    <text evidence="1">The sequence shown here is derived from an EMBL/GenBank/DDBJ whole genome shotgun (WGS) entry which is preliminary data.</text>
</comment>
<feature type="non-terminal residue" evidence="1">
    <location>
        <position position="237"/>
    </location>
</feature>
<dbReference type="EMBL" id="RWIC01000006">
    <property type="protein sequence ID" value="TKC53366.1"/>
    <property type="molecule type" value="Genomic_DNA"/>
</dbReference>
<sequence>MEEWILVPFHGSVSMGVRIGRDQGFSDVQRERQEYKVKAYVQTGKAEMKSNCGKQTISAMALQKDGPLRHSRMVCRRRDDLDIFSLHKVELNRDVSASAHPKIFLLTLSSLDSSQSHPAEVQRKMDLFSVLVPALGHDSQLSVLLLLWEKSMCYWEQEDKVSTCDVGCKEAMSHNWQVMKSHEIVKGKSERPALLPSVTYLVDNIILKDMAEGVIEKRCSLDRDLDGPSTGPHLKPK</sequence>
<dbReference type="Proteomes" id="UP000308365">
    <property type="component" value="Unassembled WGS sequence"/>
</dbReference>
<evidence type="ECO:0000313" key="2">
    <source>
        <dbReference type="Proteomes" id="UP000308365"/>
    </source>
</evidence>
<evidence type="ECO:0000313" key="1">
    <source>
        <dbReference type="EMBL" id="TKC53366.1"/>
    </source>
</evidence>
<protein>
    <submittedName>
        <fullName evidence="1">Uncharacterized protein</fullName>
    </submittedName>
</protein>
<organism evidence="1 2">
    <name type="scientific">Monodon monoceros</name>
    <name type="common">Narwhal</name>
    <name type="synonym">Ceratodon monodon</name>
    <dbReference type="NCBI Taxonomy" id="40151"/>
    <lineage>
        <taxon>Eukaryota</taxon>
        <taxon>Metazoa</taxon>
        <taxon>Chordata</taxon>
        <taxon>Craniata</taxon>
        <taxon>Vertebrata</taxon>
        <taxon>Euteleostomi</taxon>
        <taxon>Mammalia</taxon>
        <taxon>Eutheria</taxon>
        <taxon>Laurasiatheria</taxon>
        <taxon>Artiodactyla</taxon>
        <taxon>Whippomorpha</taxon>
        <taxon>Cetacea</taxon>
        <taxon>Odontoceti</taxon>
        <taxon>Monodontidae</taxon>
        <taxon>Monodon</taxon>
    </lineage>
</organism>
<dbReference type="AlphaFoldDB" id="A0A4U1FWV0"/>
<proteinExistence type="predicted"/>
<reference evidence="2" key="1">
    <citation type="journal article" date="2019" name="IScience">
        <title>Narwhal Genome Reveals Long-Term Low Genetic Diversity despite Current Large Abundance Size.</title>
        <authorList>
            <person name="Westbury M.V."/>
            <person name="Petersen B."/>
            <person name="Garde E."/>
            <person name="Heide-Jorgensen M.P."/>
            <person name="Lorenzen E.D."/>
        </authorList>
    </citation>
    <scope>NUCLEOTIDE SEQUENCE [LARGE SCALE GENOMIC DNA]</scope>
</reference>
<accession>A0A4U1FWV0</accession>
<name>A0A4U1FWV0_MONMO</name>